<proteinExistence type="predicted"/>
<evidence type="ECO:0000313" key="3">
    <source>
        <dbReference type="Proteomes" id="UP001465668"/>
    </source>
</evidence>
<evidence type="ECO:0000259" key="1">
    <source>
        <dbReference type="Pfam" id="PF06985"/>
    </source>
</evidence>
<dbReference type="EMBL" id="JARVKM010000019">
    <property type="protein sequence ID" value="KAK9777816.1"/>
    <property type="molecule type" value="Genomic_DNA"/>
</dbReference>
<feature type="domain" description="Heterokaryon incompatibility" evidence="1">
    <location>
        <begin position="195"/>
        <end position="349"/>
    </location>
</feature>
<reference evidence="2 3" key="1">
    <citation type="submission" date="2024-02" db="EMBL/GenBank/DDBJ databases">
        <title>First draft genome assembly of two strains of Seiridium cardinale.</title>
        <authorList>
            <person name="Emiliani G."/>
            <person name="Scali E."/>
        </authorList>
    </citation>
    <scope>NUCLEOTIDE SEQUENCE [LARGE SCALE GENOMIC DNA]</scope>
    <source>
        <strain evidence="2 3">BM-138-000479</strain>
    </source>
</reference>
<comment type="caution">
    <text evidence="2">The sequence shown here is derived from an EMBL/GenBank/DDBJ whole genome shotgun (WGS) entry which is preliminary data.</text>
</comment>
<keyword evidence="3" id="KW-1185">Reference proteome</keyword>
<dbReference type="Proteomes" id="UP001465668">
    <property type="component" value="Unassembled WGS sequence"/>
</dbReference>
<dbReference type="Pfam" id="PF06985">
    <property type="entry name" value="HET"/>
    <property type="match status" value="1"/>
</dbReference>
<dbReference type="PANTHER" id="PTHR33112:SF10">
    <property type="entry name" value="TOL"/>
    <property type="match status" value="1"/>
</dbReference>
<dbReference type="InterPro" id="IPR010730">
    <property type="entry name" value="HET"/>
</dbReference>
<gene>
    <name evidence="2" type="ORF">SCAR479_05499</name>
</gene>
<sequence>MSAPAARLCEYCQGAFKPAPTDFPDFKVLLPTEAVNTIRERLWCRLCTIVHAKFRPHQYTGMACVRFTLLDYPIGLKLRLELKRHLVEEKCPLETDLALFASESTGDLVWAPSIPDTTESEGSRQFLSDQLQNCFENHQKCRSITPASEKSGDQNPTRLLWVTGPESEKVYLRDGSSLQETSQQRQLNGQSTIHYATLSHCWGDLVLPLLTQATVEALMRGISISDLPKTFRDAIQMTRTVGLEHLWIYSLCIFQDDPQDWGHEAQRMRAVYCNAVCNTAASGTKNSAEGLYFAHAQAADCAFWADVSWAPSTVKQTIQAKRYLVFTAPQWKDSVEMALLNQRGWVMQERVLSKRVISFTQHQLFWECIELRASETFPKGVPDITQSWWMYDKVGLKQRIFTDGRDSDEASRDDKLALSEIHQSPRLSSTTPQQHHILAAVHVS</sequence>
<protein>
    <submittedName>
        <fullName evidence="2">Heterokaryon incompatibility domain-containing protein</fullName>
    </submittedName>
</protein>
<accession>A0ABR2XVN2</accession>
<name>A0ABR2XVN2_9PEZI</name>
<evidence type="ECO:0000313" key="2">
    <source>
        <dbReference type="EMBL" id="KAK9777816.1"/>
    </source>
</evidence>
<dbReference type="PANTHER" id="PTHR33112">
    <property type="entry name" value="DOMAIN PROTEIN, PUTATIVE-RELATED"/>
    <property type="match status" value="1"/>
</dbReference>
<organism evidence="2 3">
    <name type="scientific">Seiridium cardinale</name>
    <dbReference type="NCBI Taxonomy" id="138064"/>
    <lineage>
        <taxon>Eukaryota</taxon>
        <taxon>Fungi</taxon>
        <taxon>Dikarya</taxon>
        <taxon>Ascomycota</taxon>
        <taxon>Pezizomycotina</taxon>
        <taxon>Sordariomycetes</taxon>
        <taxon>Xylariomycetidae</taxon>
        <taxon>Amphisphaeriales</taxon>
        <taxon>Sporocadaceae</taxon>
        <taxon>Seiridium</taxon>
    </lineage>
</organism>